<evidence type="ECO:0000313" key="3">
    <source>
        <dbReference type="Proteomes" id="UP000696573"/>
    </source>
</evidence>
<proteinExistence type="predicted"/>
<protein>
    <recommendedName>
        <fullName evidence="1">Heterokaryon incompatibility domain-containing protein</fullName>
    </recommendedName>
</protein>
<dbReference type="AlphaFoldDB" id="A0A9N9W093"/>
<gene>
    <name evidence="2" type="ORF">CRHIZ90672A_00004700</name>
</gene>
<organism evidence="2 3">
    <name type="scientific">Clonostachys rhizophaga</name>
    <dbReference type="NCBI Taxonomy" id="160324"/>
    <lineage>
        <taxon>Eukaryota</taxon>
        <taxon>Fungi</taxon>
        <taxon>Dikarya</taxon>
        <taxon>Ascomycota</taxon>
        <taxon>Pezizomycotina</taxon>
        <taxon>Sordariomycetes</taxon>
        <taxon>Hypocreomycetidae</taxon>
        <taxon>Hypocreales</taxon>
        <taxon>Bionectriaceae</taxon>
        <taxon>Clonostachys</taxon>
    </lineage>
</organism>
<comment type="caution">
    <text evidence="2">The sequence shown here is derived from an EMBL/GenBank/DDBJ whole genome shotgun (WGS) entry which is preliminary data.</text>
</comment>
<evidence type="ECO:0000259" key="1">
    <source>
        <dbReference type="Pfam" id="PF06985"/>
    </source>
</evidence>
<evidence type="ECO:0000313" key="2">
    <source>
        <dbReference type="EMBL" id="CAH0042552.1"/>
    </source>
</evidence>
<dbReference type="OrthoDB" id="5347061at2759"/>
<accession>A0A9N9W093</accession>
<reference evidence="2" key="1">
    <citation type="submission" date="2021-10" db="EMBL/GenBank/DDBJ databases">
        <authorList>
            <person name="Piombo E."/>
        </authorList>
    </citation>
    <scope>NUCLEOTIDE SEQUENCE</scope>
</reference>
<dbReference type="Proteomes" id="UP000696573">
    <property type="component" value="Unassembled WGS sequence"/>
</dbReference>
<dbReference type="InterPro" id="IPR010730">
    <property type="entry name" value="HET"/>
</dbReference>
<name>A0A9N9W093_9HYPO</name>
<dbReference type="PANTHER" id="PTHR33112:SF10">
    <property type="entry name" value="TOL"/>
    <property type="match status" value="1"/>
</dbReference>
<keyword evidence="3" id="KW-1185">Reference proteome</keyword>
<feature type="domain" description="Heterokaryon incompatibility" evidence="1">
    <location>
        <begin position="152"/>
        <end position="299"/>
    </location>
</feature>
<dbReference type="Pfam" id="PF06985">
    <property type="entry name" value="HET"/>
    <property type="match status" value="1"/>
</dbReference>
<dbReference type="PANTHER" id="PTHR33112">
    <property type="entry name" value="DOMAIN PROTEIN, PUTATIVE-RELATED"/>
    <property type="match status" value="1"/>
</dbReference>
<dbReference type="EMBL" id="CABFNQ020000768">
    <property type="protein sequence ID" value="CAH0042552.1"/>
    <property type="molecule type" value="Genomic_DNA"/>
</dbReference>
<sequence>MKDNCFTCSYLWSLVQEHLEELDPSPESPHASAREIPVSRVKFRRDEEMTLQMIWSTGKKSIHARFTAFPVGDPASAMSRKVDVSTFSTSAQPGLWRQWLRTCMESHEKCRQKQAQLQPFMPDRLIEVWEGKTSNEYAWRLVRGADLGSVPYLTFSHCWGTAQPVQLMKGDNTYCHFHPATFLPKTYQDAFSITLTLGFRYLWIDSLCIVQDDELDWFFQSSVMGFIYENSACNIAATWARDGSEGCFIRREPSSINSPIIKLPSQGRQLVDHHILAIDSYLDDVTSAPLNSRGWVTQERFLSRRQFNFSRKEVYWECDELIASEHFPKGVPDELWDLTTLNQDTTPGGHHSLDFDDESKLRQAWSALVGQYSDCEFSRNSDKFIALAGLANKMRDATGDEYVAGLWRKDLHRQLCWVPDIDSRFRVDRFTATAYAAPTWSWAKAEGPVMYDLRYTARKEDSLSLAEVTDLIIQSDDRLNTHSFVSCKLCLRGIAVWARVDPAGDRTKMENSSNYTLSSLSQAGGSAAACLIGPELTIEWDENCSLENIGTSRGQFILARQQEKLLFMLIYIDDGPHVFGLVLRKLPSR</sequence>